<feature type="domain" description="Photolyase/cryptochrome alpha/beta" evidence="7">
    <location>
        <begin position="4"/>
        <end position="138"/>
    </location>
</feature>
<organism evidence="8 9">
    <name type="scientific">Olivibacter oleidegradans</name>
    <dbReference type="NCBI Taxonomy" id="760123"/>
    <lineage>
        <taxon>Bacteria</taxon>
        <taxon>Pseudomonadati</taxon>
        <taxon>Bacteroidota</taxon>
        <taxon>Sphingobacteriia</taxon>
        <taxon>Sphingobacteriales</taxon>
        <taxon>Sphingobacteriaceae</taxon>
        <taxon>Olivibacter</taxon>
    </lineage>
</organism>
<dbReference type="InterPro" id="IPR005101">
    <property type="entry name" value="Cryptochr/Photolyase_FAD-bd"/>
</dbReference>
<dbReference type="NCBIfam" id="TIGR02765">
    <property type="entry name" value="crypto_DASH"/>
    <property type="match status" value="1"/>
</dbReference>
<keyword evidence="4 6" id="KW-0274">FAD</keyword>
<comment type="caution">
    <text evidence="8">The sequence shown here is derived from an EMBL/GenBank/DDBJ whole genome shotgun (WGS) entry which is preliminary data.</text>
</comment>
<comment type="function">
    <text evidence="6">May have a photoreceptor function.</text>
</comment>
<dbReference type="PANTHER" id="PTHR11455">
    <property type="entry name" value="CRYPTOCHROME"/>
    <property type="match status" value="1"/>
</dbReference>
<protein>
    <recommendedName>
        <fullName evidence="2 6">Cryptochrome DASH</fullName>
    </recommendedName>
</protein>
<dbReference type="RefSeq" id="WP_149105175.1">
    <property type="nucleotide sequence ID" value="NZ_JBHLWO010000001.1"/>
</dbReference>
<dbReference type="SUPFAM" id="SSF52425">
    <property type="entry name" value="Cryptochrome/photolyase, N-terminal domain"/>
    <property type="match status" value="1"/>
</dbReference>
<proteinExistence type="inferred from homology"/>
<comment type="similarity">
    <text evidence="1 6">Belongs to the DNA photolyase class-1 family.</text>
</comment>
<evidence type="ECO:0000256" key="4">
    <source>
        <dbReference type="ARBA" id="ARBA00022827"/>
    </source>
</evidence>
<dbReference type="PROSITE" id="PS51645">
    <property type="entry name" value="PHR_CRY_ALPHA_BETA"/>
    <property type="match status" value="1"/>
</dbReference>
<dbReference type="InterPro" id="IPR006050">
    <property type="entry name" value="DNA_photolyase_N"/>
</dbReference>
<comment type="cofactor">
    <cofactor evidence="6">
        <name>(6R)-5,10-methylene-5,6,7,8-tetrahydrofolate</name>
        <dbReference type="ChEBI" id="CHEBI:15636"/>
    </cofactor>
    <text evidence="6">Binds 1 5,10-methenyltetrahydrofolate (MTHF) per subunit.</text>
</comment>
<evidence type="ECO:0000256" key="2">
    <source>
        <dbReference type="ARBA" id="ARBA00017881"/>
    </source>
</evidence>
<dbReference type="Pfam" id="PF03441">
    <property type="entry name" value="FAD_binding_7"/>
    <property type="match status" value="1"/>
</dbReference>
<evidence type="ECO:0000256" key="6">
    <source>
        <dbReference type="RuleBase" id="RU367151"/>
    </source>
</evidence>
<dbReference type="SUPFAM" id="SSF48173">
    <property type="entry name" value="Cryptochrome/photolyase FAD-binding domain"/>
    <property type="match status" value="1"/>
</dbReference>
<dbReference type="Pfam" id="PF00875">
    <property type="entry name" value="DNA_photolyase"/>
    <property type="match status" value="1"/>
</dbReference>
<evidence type="ECO:0000259" key="7">
    <source>
        <dbReference type="PROSITE" id="PS51645"/>
    </source>
</evidence>
<dbReference type="PRINTS" id="PR00147">
    <property type="entry name" value="DNAPHOTLYASE"/>
</dbReference>
<comment type="cofactor">
    <cofactor evidence="6">
        <name>FAD</name>
        <dbReference type="ChEBI" id="CHEBI:57692"/>
    </cofactor>
    <text evidence="6">Binds 1 FAD per subunit.</text>
</comment>
<reference evidence="8 9" key="1">
    <citation type="submission" date="2024-09" db="EMBL/GenBank/DDBJ databases">
        <authorList>
            <person name="Sun Q."/>
            <person name="Mori K."/>
        </authorList>
    </citation>
    <scope>NUCLEOTIDE SEQUENCE [LARGE SCALE GENOMIC DNA]</scope>
    <source>
        <strain evidence="8 9">CCM 7765</strain>
    </source>
</reference>
<evidence type="ECO:0000313" key="8">
    <source>
        <dbReference type="EMBL" id="MFC0317783.1"/>
    </source>
</evidence>
<dbReference type="Gene3D" id="1.25.40.80">
    <property type="match status" value="1"/>
</dbReference>
<dbReference type="InterPro" id="IPR036155">
    <property type="entry name" value="Crypto/Photolyase_N_sf"/>
</dbReference>
<keyword evidence="5 6" id="KW-0157">Chromophore</keyword>
<sequence length="434" mass="49057">MNKDTILVWFRNDLRVRDNEILWQALAKADRVVPVYVFDPRQFTPLKNGMHKTGVIRAKFILESVQDLRLSLRALGADLLVVSGYPEEILPTLAERYQVKEVYHHREVAKEETHISTLVEEALWKKRLNLRHFIGHTLYHKEDLPFPIKDIPDAFATFRKKIERETTIRPSVETPVKIEVPDNLEASEIPSLASLGFSADLIGIADQSPFKGGETEGLRRLETLLAGADTASLTGSFGSEEGTVLSPWIAMGCLSVHTVYHAVKKYEDKSLPKKQAAAIITGLLWRDYFRFMFKKHGNKFFLQQGFSNEIPAYELVGDALFDRWKRGETGDPFVDAAMHQLNTIGFISHTARMLVAHYLVSNLNISHLLGAAYFEDKLVDYNPASNYGNWAHIAGVGSSTKDNGIRDIKKLQNLLDAQGEYVKRWGTPQLSYSS</sequence>
<keyword evidence="3 6" id="KW-0285">Flavoprotein</keyword>
<dbReference type="InterPro" id="IPR014729">
    <property type="entry name" value="Rossmann-like_a/b/a_fold"/>
</dbReference>
<dbReference type="Proteomes" id="UP001589774">
    <property type="component" value="Unassembled WGS sequence"/>
</dbReference>
<dbReference type="InterPro" id="IPR002081">
    <property type="entry name" value="Cryptochrome/DNA_photolyase_1"/>
</dbReference>
<gene>
    <name evidence="8" type="ORF">ACFFI0_05660</name>
</gene>
<evidence type="ECO:0000256" key="1">
    <source>
        <dbReference type="ARBA" id="ARBA00005862"/>
    </source>
</evidence>
<dbReference type="Gene3D" id="3.40.50.620">
    <property type="entry name" value="HUPs"/>
    <property type="match status" value="1"/>
</dbReference>
<evidence type="ECO:0000313" key="9">
    <source>
        <dbReference type="Proteomes" id="UP001589774"/>
    </source>
</evidence>
<dbReference type="InterPro" id="IPR014133">
    <property type="entry name" value="Cry_DASH"/>
</dbReference>
<dbReference type="InterPro" id="IPR036134">
    <property type="entry name" value="Crypto/Photolyase_FAD-like_sf"/>
</dbReference>
<name>A0ABV6HFW9_9SPHI</name>
<dbReference type="EMBL" id="JBHLWO010000001">
    <property type="protein sequence ID" value="MFC0317783.1"/>
    <property type="molecule type" value="Genomic_DNA"/>
</dbReference>
<evidence type="ECO:0000256" key="5">
    <source>
        <dbReference type="ARBA" id="ARBA00022991"/>
    </source>
</evidence>
<dbReference type="PANTHER" id="PTHR11455:SF22">
    <property type="entry name" value="CRYPTOCHROME DASH"/>
    <property type="match status" value="1"/>
</dbReference>
<keyword evidence="9" id="KW-1185">Reference proteome</keyword>
<dbReference type="Gene3D" id="1.10.579.10">
    <property type="entry name" value="DNA Cyclobutane Dipyrimidine Photolyase, subunit A, domain 3"/>
    <property type="match status" value="1"/>
</dbReference>
<accession>A0ABV6HFW9</accession>
<evidence type="ECO:0000256" key="3">
    <source>
        <dbReference type="ARBA" id="ARBA00022630"/>
    </source>
</evidence>